<feature type="compositionally biased region" description="Polar residues" evidence="3">
    <location>
        <begin position="195"/>
        <end position="213"/>
    </location>
</feature>
<dbReference type="PRINTS" id="PR00262">
    <property type="entry name" value="IL1HBGF"/>
</dbReference>
<comment type="similarity">
    <text evidence="1 2">Belongs to the heparin-binding growth factors family.</text>
</comment>
<feature type="compositionally biased region" description="Basic and acidic residues" evidence="3">
    <location>
        <begin position="230"/>
        <end position="241"/>
    </location>
</feature>
<accession>A0AAN9TIH3</accession>
<dbReference type="InterPro" id="IPR008996">
    <property type="entry name" value="IL1/FGF"/>
</dbReference>
<proteinExistence type="inferred from homology"/>
<evidence type="ECO:0000256" key="1">
    <source>
        <dbReference type="ARBA" id="ARBA00007936"/>
    </source>
</evidence>
<feature type="compositionally biased region" description="Basic and acidic residues" evidence="3">
    <location>
        <begin position="176"/>
        <end position="194"/>
    </location>
</feature>
<dbReference type="SMART" id="SM00442">
    <property type="entry name" value="FGF"/>
    <property type="match status" value="1"/>
</dbReference>
<evidence type="ECO:0000313" key="5">
    <source>
        <dbReference type="Proteomes" id="UP001367676"/>
    </source>
</evidence>
<evidence type="ECO:0000256" key="3">
    <source>
        <dbReference type="SAM" id="MobiDB-lite"/>
    </source>
</evidence>
<keyword evidence="5" id="KW-1185">Reference proteome</keyword>
<dbReference type="CDD" id="cd00058">
    <property type="entry name" value="beta-trefoil_FGF"/>
    <property type="match status" value="1"/>
</dbReference>
<dbReference type="AlphaFoldDB" id="A0AAN9TIH3"/>
<dbReference type="PANTHER" id="PTHR11486">
    <property type="entry name" value="FIBROBLAST GROWTH FACTOR"/>
    <property type="match status" value="1"/>
</dbReference>
<reference evidence="4 5" key="1">
    <citation type="submission" date="2024-03" db="EMBL/GenBank/DDBJ databases">
        <title>Adaptation during the transition from Ophiocordyceps entomopathogen to insect associate is accompanied by gene loss and intensified selection.</title>
        <authorList>
            <person name="Ward C.M."/>
            <person name="Onetto C.A."/>
            <person name="Borneman A.R."/>
        </authorList>
    </citation>
    <scope>NUCLEOTIDE SEQUENCE [LARGE SCALE GENOMIC DNA]</scope>
    <source>
        <strain evidence="4">AWRI1</strain>
        <tissue evidence="4">Single Adult Female</tissue>
    </source>
</reference>
<dbReference type="Pfam" id="PF00167">
    <property type="entry name" value="FGF"/>
    <property type="match status" value="1"/>
</dbReference>
<name>A0AAN9TIH3_9HEMI</name>
<comment type="caution">
    <text evidence="4">The sequence shown here is derived from an EMBL/GenBank/DDBJ whole genome shotgun (WGS) entry which is preliminary data.</text>
</comment>
<evidence type="ECO:0000313" key="4">
    <source>
        <dbReference type="EMBL" id="KAK7595279.1"/>
    </source>
</evidence>
<dbReference type="SUPFAM" id="SSF50353">
    <property type="entry name" value="Cytokine"/>
    <property type="match status" value="1"/>
</dbReference>
<dbReference type="InterPro" id="IPR002209">
    <property type="entry name" value="Fibroblast_GF_fam"/>
</dbReference>
<gene>
    <name evidence="4" type="ORF">V9T40_013104</name>
</gene>
<sequence>MHPQLSLLTDDFGIGMTSLSHVKTVFSVLIVELSSFLTSLITCPRGNFVFADKKCECDASSEARTNLASSPLALAHEIDEHRTPTYRTPRPIPSAHADSSRSFRHAIAPSARSIRPVAAAAPTVGLVAAAAAPLPICRIRHFRFPRVIHVRFAAGFTFRFRSRVFSAPFTFQSSKVRGEATRRDGTRSDRRQDDANSSTRAVQPERTMSQPQRNEYEAKASGLNPLPQPKELRRRELRRDTTVGKNDTEIEYFDYVVRMRTPSRLSPPEYCGRFSIRSTTTTTTTTTRTSSELVRRHSSNASVGCLAAGASAGPRSWTPTFDAAAADTAADSPSTSSKVAAKLGLPADSTRIEPGFKHYGPRMRLYCRTGFCITILADGTVIGDPLANHTSGVLEFTSAGIGEIRIRGVEANLYLAMNAKGSLYGEEDPRDYATVFVEGTYGQYNTYLSQKYAHRGWYVGIKKSGAIKKASQTKWGQKAIQFLSLRA</sequence>
<feature type="region of interest" description="Disordered" evidence="3">
    <location>
        <begin position="175"/>
        <end position="241"/>
    </location>
</feature>
<protein>
    <recommendedName>
        <fullName evidence="2">Fibroblast growth factor</fullName>
        <shortName evidence="2">FGF</shortName>
    </recommendedName>
</protein>
<dbReference type="GO" id="GO:0008083">
    <property type="term" value="F:growth factor activity"/>
    <property type="evidence" value="ECO:0007669"/>
    <property type="project" value="InterPro"/>
</dbReference>
<dbReference type="PRINTS" id="PR00263">
    <property type="entry name" value="HBGFFGF"/>
</dbReference>
<dbReference type="Gene3D" id="2.80.10.50">
    <property type="match status" value="1"/>
</dbReference>
<dbReference type="InterPro" id="IPR056378">
    <property type="entry name" value="Let-756-like_FGF"/>
</dbReference>
<dbReference type="EMBL" id="JBBCAQ010000018">
    <property type="protein sequence ID" value="KAK7595279.1"/>
    <property type="molecule type" value="Genomic_DNA"/>
</dbReference>
<organism evidence="4 5">
    <name type="scientific">Parthenolecanium corni</name>
    <dbReference type="NCBI Taxonomy" id="536013"/>
    <lineage>
        <taxon>Eukaryota</taxon>
        <taxon>Metazoa</taxon>
        <taxon>Ecdysozoa</taxon>
        <taxon>Arthropoda</taxon>
        <taxon>Hexapoda</taxon>
        <taxon>Insecta</taxon>
        <taxon>Pterygota</taxon>
        <taxon>Neoptera</taxon>
        <taxon>Paraneoptera</taxon>
        <taxon>Hemiptera</taxon>
        <taxon>Sternorrhyncha</taxon>
        <taxon>Coccoidea</taxon>
        <taxon>Coccidae</taxon>
        <taxon>Parthenolecanium</taxon>
    </lineage>
</organism>
<dbReference type="Proteomes" id="UP001367676">
    <property type="component" value="Unassembled WGS sequence"/>
</dbReference>
<evidence type="ECO:0000256" key="2">
    <source>
        <dbReference type="RuleBase" id="RU049442"/>
    </source>
</evidence>